<evidence type="ECO:0000256" key="1">
    <source>
        <dbReference type="ARBA" id="ARBA00004196"/>
    </source>
</evidence>
<dbReference type="GO" id="GO:0004129">
    <property type="term" value="F:cytochrome-c oxidase activity"/>
    <property type="evidence" value="ECO:0007669"/>
    <property type="project" value="InterPro"/>
</dbReference>
<evidence type="ECO:0000256" key="4">
    <source>
        <dbReference type="SAM" id="Phobius"/>
    </source>
</evidence>
<organism evidence="6 7">
    <name type="scientific">Nitrosomonas eutropha</name>
    <dbReference type="NCBI Taxonomy" id="916"/>
    <lineage>
        <taxon>Bacteria</taxon>
        <taxon>Pseudomonadati</taxon>
        <taxon>Pseudomonadota</taxon>
        <taxon>Betaproteobacteria</taxon>
        <taxon>Nitrosomonadales</taxon>
        <taxon>Nitrosomonadaceae</taxon>
        <taxon>Nitrosomonas</taxon>
    </lineage>
</organism>
<evidence type="ECO:0000313" key="6">
    <source>
        <dbReference type="EMBL" id="SFU28452.1"/>
    </source>
</evidence>
<dbReference type="InterPro" id="IPR001505">
    <property type="entry name" value="Copper_CuA"/>
</dbReference>
<feature type="transmembrane region" description="Helical" evidence="4">
    <location>
        <begin position="6"/>
        <end position="27"/>
    </location>
</feature>
<evidence type="ECO:0000256" key="3">
    <source>
        <dbReference type="ARBA" id="ARBA00023008"/>
    </source>
</evidence>
<dbReference type="PANTHER" id="PTHR42838:SF2">
    <property type="entry name" value="NITROUS-OXIDE REDUCTASE"/>
    <property type="match status" value="1"/>
</dbReference>
<dbReference type="Pfam" id="PF00116">
    <property type="entry name" value="COX2"/>
    <property type="match status" value="1"/>
</dbReference>
<dbReference type="InterPro" id="IPR002429">
    <property type="entry name" value="CcO_II-like_C"/>
</dbReference>
<evidence type="ECO:0000313" key="7">
    <source>
        <dbReference type="Proteomes" id="UP000183926"/>
    </source>
</evidence>
<dbReference type="InterPro" id="IPR008972">
    <property type="entry name" value="Cupredoxin"/>
</dbReference>
<keyword evidence="4" id="KW-1133">Transmembrane helix</keyword>
<keyword evidence="3" id="KW-0186">Copper</keyword>
<comment type="subcellular location">
    <subcellularLocation>
        <location evidence="1">Cell envelope</location>
    </subcellularLocation>
</comment>
<feature type="domain" description="Cytochrome oxidase subunit II copper A binding" evidence="5">
    <location>
        <begin position="79"/>
        <end position="174"/>
    </location>
</feature>
<dbReference type="PROSITE" id="PS00078">
    <property type="entry name" value="COX2"/>
    <property type="match status" value="1"/>
</dbReference>
<proteinExistence type="predicted"/>
<dbReference type="AlphaFoldDB" id="A0A1I7EX10"/>
<feature type="transmembrane region" description="Helical" evidence="4">
    <location>
        <begin position="48"/>
        <end position="67"/>
    </location>
</feature>
<dbReference type="Gene3D" id="2.60.40.420">
    <property type="entry name" value="Cupredoxins - blue copper proteins"/>
    <property type="match status" value="1"/>
</dbReference>
<keyword evidence="4" id="KW-0812">Transmembrane</keyword>
<dbReference type="GO" id="GO:0016020">
    <property type="term" value="C:membrane"/>
    <property type="evidence" value="ECO:0007669"/>
    <property type="project" value="InterPro"/>
</dbReference>
<dbReference type="PANTHER" id="PTHR42838">
    <property type="entry name" value="CYTOCHROME C OXIDASE SUBUNIT II"/>
    <property type="match status" value="1"/>
</dbReference>
<accession>A0A1I7EX10</accession>
<reference evidence="6 7" key="1">
    <citation type="submission" date="2016-10" db="EMBL/GenBank/DDBJ databases">
        <authorList>
            <person name="de Groot N.N."/>
        </authorList>
    </citation>
    <scope>NUCLEOTIDE SEQUENCE [LARGE SCALE GENOMIC DNA]</scope>
    <source>
        <strain evidence="6 7">Nm24</strain>
    </source>
</reference>
<evidence type="ECO:0000259" key="5">
    <source>
        <dbReference type="PROSITE" id="PS50857"/>
    </source>
</evidence>
<dbReference type="OrthoDB" id="9759695at2"/>
<dbReference type="InterPro" id="IPR051403">
    <property type="entry name" value="NosZ/Cyto_c_oxidase_sub2"/>
</dbReference>
<gene>
    <name evidence="6" type="ORF">SAMN05216339_101139</name>
</gene>
<dbReference type="GO" id="GO:0030313">
    <property type="term" value="C:cell envelope"/>
    <property type="evidence" value="ECO:0007669"/>
    <property type="project" value="UniProtKB-SubCell"/>
</dbReference>
<dbReference type="EMBL" id="FPBL01000001">
    <property type="protein sequence ID" value="SFU28452.1"/>
    <property type="molecule type" value="Genomic_DNA"/>
</dbReference>
<keyword evidence="4" id="KW-0472">Membrane</keyword>
<dbReference type="RefSeq" id="WP_074925993.1">
    <property type="nucleotide sequence ID" value="NZ_FPBL01000001.1"/>
</dbReference>
<name>A0A1I7EX10_9PROT</name>
<dbReference type="GO" id="GO:0005507">
    <property type="term" value="F:copper ion binding"/>
    <property type="evidence" value="ECO:0007669"/>
    <property type="project" value="InterPro"/>
</dbReference>
<evidence type="ECO:0000256" key="2">
    <source>
        <dbReference type="ARBA" id="ARBA00022723"/>
    </source>
</evidence>
<dbReference type="CDD" id="cd13916">
    <property type="entry name" value="CuRO_HCO_II_like_1"/>
    <property type="match status" value="1"/>
</dbReference>
<protein>
    <submittedName>
        <fullName evidence="6">Cytochrome c oxidase subunit 2</fullName>
    </submittedName>
</protein>
<dbReference type="SUPFAM" id="SSF49503">
    <property type="entry name" value="Cupredoxins"/>
    <property type="match status" value="1"/>
</dbReference>
<sequence length="174" mass="19634">MISTVYAITLVGIGLVIAVFYFVIINSKKTEADYQSITKKWYSVRSKWFIFLLALGTIITFASLNPFPIPDQHKEYSSNDYQVVAVNGHQWYWTMTPATVKSGQPVEFQVSAADVNHGFGIYDENLILVAQTQAMPGYTNKLIHTFDKPGKFKILCLEYCGLAHHAMITELTVE</sequence>
<keyword evidence="2" id="KW-0479">Metal-binding</keyword>
<dbReference type="Proteomes" id="UP000183926">
    <property type="component" value="Unassembled WGS sequence"/>
</dbReference>
<dbReference type="PROSITE" id="PS50857">
    <property type="entry name" value="COX2_CUA"/>
    <property type="match status" value="1"/>
</dbReference>